<reference evidence="1 2" key="1">
    <citation type="submission" date="2016-03" db="EMBL/GenBank/DDBJ databases">
        <title>Whole genome sequencing of Grifola frondosa 9006-11.</title>
        <authorList>
            <person name="Min B."/>
            <person name="Park H."/>
            <person name="Kim J.-G."/>
            <person name="Cho H."/>
            <person name="Oh Y.-L."/>
            <person name="Kong W.-S."/>
            <person name="Choi I.-G."/>
        </authorList>
    </citation>
    <scope>NUCLEOTIDE SEQUENCE [LARGE SCALE GENOMIC DNA]</scope>
    <source>
        <strain evidence="1 2">9006-11</strain>
    </source>
</reference>
<dbReference type="OrthoDB" id="2754366at2759"/>
<evidence type="ECO:0000313" key="1">
    <source>
        <dbReference type="EMBL" id="OBZ78092.1"/>
    </source>
</evidence>
<sequence length="293" mass="31928">MVLLKSKSRLFFGSSGGAGSSTFSNLLRTPLIPKLRTRGLDYRGLRTTLHTSSSHVLLGSTSSSFQPPCILVPYTDPAPDLDLSSYVNRPGAVRNRALSSGVTQALYTALPVPDGYMHLLPLSFAQRRTDIRDRKEGFEMASESSPFAVRTQTLIPLQDAFARDDIRRRGEGFEIADGRRYGVGAGVLCEPMNSGTNIGIHDGSSLPSGANISAVSTISSFYSLGSWVEFGFDYPEDVDFDFSHTTMFTHDELTGVSVADDISSCYHHPQELVTSTSSFDEESFLRMAASLGW</sequence>
<protein>
    <submittedName>
        <fullName evidence="1">Uncharacterized protein</fullName>
    </submittedName>
</protein>
<dbReference type="Proteomes" id="UP000092993">
    <property type="component" value="Unassembled WGS sequence"/>
</dbReference>
<accession>A0A1C7MMJ6</accession>
<keyword evidence="2" id="KW-1185">Reference proteome</keyword>
<gene>
    <name evidence="1" type="ORF">A0H81_02340</name>
</gene>
<organism evidence="1 2">
    <name type="scientific">Grifola frondosa</name>
    <name type="common">Maitake</name>
    <name type="synonym">Polyporus frondosus</name>
    <dbReference type="NCBI Taxonomy" id="5627"/>
    <lineage>
        <taxon>Eukaryota</taxon>
        <taxon>Fungi</taxon>
        <taxon>Dikarya</taxon>
        <taxon>Basidiomycota</taxon>
        <taxon>Agaricomycotina</taxon>
        <taxon>Agaricomycetes</taxon>
        <taxon>Polyporales</taxon>
        <taxon>Grifolaceae</taxon>
        <taxon>Grifola</taxon>
    </lineage>
</organism>
<dbReference type="EMBL" id="LUGG01000002">
    <property type="protein sequence ID" value="OBZ78092.1"/>
    <property type="molecule type" value="Genomic_DNA"/>
</dbReference>
<comment type="caution">
    <text evidence="1">The sequence shown here is derived from an EMBL/GenBank/DDBJ whole genome shotgun (WGS) entry which is preliminary data.</text>
</comment>
<name>A0A1C7MMJ6_GRIFR</name>
<proteinExistence type="predicted"/>
<evidence type="ECO:0000313" key="2">
    <source>
        <dbReference type="Proteomes" id="UP000092993"/>
    </source>
</evidence>
<dbReference type="AlphaFoldDB" id="A0A1C7MMJ6"/>